<dbReference type="RefSeq" id="WP_021593386.1">
    <property type="nucleotide sequence ID" value="NZ_CP083237.1"/>
</dbReference>
<dbReference type="OrthoDB" id="9800814at2"/>
<dbReference type="CDD" id="cd00773">
    <property type="entry name" value="HisRS-like_core"/>
    <property type="match status" value="1"/>
</dbReference>
<dbReference type="eggNOG" id="COG0124">
    <property type="taxonomic scope" value="Bacteria"/>
</dbReference>
<evidence type="ECO:0000259" key="12">
    <source>
        <dbReference type="PROSITE" id="PS50862"/>
    </source>
</evidence>
<dbReference type="EMBL" id="FOVH01000023">
    <property type="protein sequence ID" value="SFQ16135.1"/>
    <property type="molecule type" value="Genomic_DNA"/>
</dbReference>
<dbReference type="FunCoup" id="A0A1I5W8S3">
    <property type="interactions" value="438"/>
</dbReference>
<dbReference type="InParanoid" id="A0A1I5W8S3"/>
<keyword evidence="14" id="KW-1185">Reference proteome</keyword>
<dbReference type="InterPro" id="IPR041715">
    <property type="entry name" value="HisRS-like_core"/>
</dbReference>
<comment type="subunit">
    <text evidence="2 10">Homodimer.</text>
</comment>
<dbReference type="PANTHER" id="PTHR43707">
    <property type="entry name" value="HISTIDYL-TRNA SYNTHETASE"/>
    <property type="match status" value="1"/>
</dbReference>
<dbReference type="SUPFAM" id="SSF52954">
    <property type="entry name" value="Class II aaRS ABD-related"/>
    <property type="match status" value="1"/>
</dbReference>
<dbReference type="GO" id="GO:0006427">
    <property type="term" value="P:histidyl-tRNA aminoacylation"/>
    <property type="evidence" value="ECO:0007669"/>
    <property type="project" value="UniProtKB-UniRule"/>
</dbReference>
<evidence type="ECO:0000256" key="10">
    <source>
        <dbReference type="HAMAP-Rule" id="MF_00127"/>
    </source>
</evidence>
<dbReference type="InterPro" id="IPR033656">
    <property type="entry name" value="HisRS_anticodon"/>
</dbReference>
<dbReference type="InterPro" id="IPR036621">
    <property type="entry name" value="Anticodon-bd_dom_sf"/>
</dbReference>
<dbReference type="GO" id="GO:0005524">
    <property type="term" value="F:ATP binding"/>
    <property type="evidence" value="ECO:0007669"/>
    <property type="project" value="UniProtKB-UniRule"/>
</dbReference>
<feature type="binding site" evidence="11">
    <location>
        <begin position="83"/>
        <end position="85"/>
    </location>
    <ligand>
        <name>L-histidine</name>
        <dbReference type="ChEBI" id="CHEBI:57595"/>
    </ligand>
</feature>
<dbReference type="GO" id="GO:0004821">
    <property type="term" value="F:histidine-tRNA ligase activity"/>
    <property type="evidence" value="ECO:0007669"/>
    <property type="project" value="UniProtKB-UniRule"/>
</dbReference>
<dbReference type="Pfam" id="PF13393">
    <property type="entry name" value="tRNA-synt_His"/>
    <property type="match status" value="1"/>
</dbReference>
<keyword evidence="5 10" id="KW-0547">Nucleotide-binding</keyword>
<dbReference type="NCBIfam" id="TIGR00442">
    <property type="entry name" value="hisS"/>
    <property type="match status" value="1"/>
</dbReference>
<dbReference type="CDD" id="cd00859">
    <property type="entry name" value="HisRS_anticodon"/>
    <property type="match status" value="1"/>
</dbReference>
<evidence type="ECO:0000256" key="6">
    <source>
        <dbReference type="ARBA" id="ARBA00022840"/>
    </source>
</evidence>
<dbReference type="Gene3D" id="3.30.930.10">
    <property type="entry name" value="Bira Bifunctional Protein, Domain 2"/>
    <property type="match status" value="1"/>
</dbReference>
<evidence type="ECO:0000256" key="9">
    <source>
        <dbReference type="ARBA" id="ARBA00047639"/>
    </source>
</evidence>
<gene>
    <name evidence="10" type="primary">hisS</name>
    <name evidence="13" type="ORF">SAMN04489713_12345</name>
</gene>
<keyword evidence="7 10" id="KW-0648">Protein biosynthesis</keyword>
<dbReference type="STRING" id="1993.SAMN04489713_12345"/>
<dbReference type="PANTHER" id="PTHR43707:SF1">
    <property type="entry name" value="HISTIDINE--TRNA LIGASE, MITOCHONDRIAL-RELATED"/>
    <property type="match status" value="1"/>
</dbReference>
<feature type="binding site" evidence="11">
    <location>
        <position position="114"/>
    </location>
    <ligand>
        <name>L-histidine</name>
        <dbReference type="ChEBI" id="CHEBI:57595"/>
    </ligand>
</feature>
<dbReference type="SUPFAM" id="SSF55681">
    <property type="entry name" value="Class II aaRS and biotin synthetases"/>
    <property type="match status" value="1"/>
</dbReference>
<dbReference type="Proteomes" id="UP000183413">
    <property type="component" value="Unassembled WGS sequence"/>
</dbReference>
<feature type="binding site" evidence="11">
    <location>
        <begin position="261"/>
        <end position="262"/>
    </location>
    <ligand>
        <name>L-histidine</name>
        <dbReference type="ChEBI" id="CHEBI:57595"/>
    </ligand>
</feature>
<evidence type="ECO:0000256" key="11">
    <source>
        <dbReference type="PIRSR" id="PIRSR001549-1"/>
    </source>
</evidence>
<evidence type="ECO:0000256" key="1">
    <source>
        <dbReference type="ARBA" id="ARBA00008226"/>
    </source>
</evidence>
<dbReference type="HAMAP" id="MF_00127">
    <property type="entry name" value="His_tRNA_synth"/>
    <property type="match status" value="1"/>
</dbReference>
<evidence type="ECO:0000313" key="13">
    <source>
        <dbReference type="EMBL" id="SFQ16135.1"/>
    </source>
</evidence>
<dbReference type="AlphaFoldDB" id="A0A1I5W8S3"/>
<proteinExistence type="inferred from homology"/>
<feature type="binding site" evidence="11">
    <location>
        <position position="132"/>
    </location>
    <ligand>
        <name>L-histidine</name>
        <dbReference type="ChEBI" id="CHEBI:57595"/>
    </ligand>
</feature>
<organism evidence="13 14">
    <name type="scientific">Actinomadura madurae</name>
    <dbReference type="NCBI Taxonomy" id="1993"/>
    <lineage>
        <taxon>Bacteria</taxon>
        <taxon>Bacillati</taxon>
        <taxon>Actinomycetota</taxon>
        <taxon>Actinomycetes</taxon>
        <taxon>Streptosporangiales</taxon>
        <taxon>Thermomonosporaceae</taxon>
        <taxon>Actinomadura</taxon>
    </lineage>
</organism>
<dbReference type="GO" id="GO:0005737">
    <property type="term" value="C:cytoplasm"/>
    <property type="evidence" value="ECO:0007669"/>
    <property type="project" value="UniProtKB-SubCell"/>
</dbReference>
<evidence type="ECO:0000256" key="3">
    <source>
        <dbReference type="ARBA" id="ARBA00022490"/>
    </source>
</evidence>
<dbReference type="EC" id="6.1.1.21" evidence="10"/>
<dbReference type="InterPro" id="IPR015807">
    <property type="entry name" value="His-tRNA-ligase"/>
</dbReference>
<evidence type="ECO:0000256" key="2">
    <source>
        <dbReference type="ARBA" id="ARBA00011738"/>
    </source>
</evidence>
<dbReference type="InterPro" id="IPR004154">
    <property type="entry name" value="Anticodon-bd"/>
</dbReference>
<dbReference type="InterPro" id="IPR004516">
    <property type="entry name" value="HisRS/HisZ"/>
</dbReference>
<dbReference type="GeneID" id="99647920"/>
<dbReference type="Pfam" id="PF03129">
    <property type="entry name" value="HGTP_anticodon"/>
    <property type="match status" value="1"/>
</dbReference>
<keyword evidence="3 10" id="KW-0963">Cytoplasm</keyword>
<name>A0A1I5W8S3_9ACTN</name>
<evidence type="ECO:0000256" key="7">
    <source>
        <dbReference type="ARBA" id="ARBA00022917"/>
    </source>
</evidence>
<feature type="binding site" evidence="11">
    <location>
        <position position="128"/>
    </location>
    <ligand>
        <name>L-histidine</name>
        <dbReference type="ChEBI" id="CHEBI:57595"/>
    </ligand>
</feature>
<dbReference type="InterPro" id="IPR006195">
    <property type="entry name" value="aa-tRNA-synth_II"/>
</dbReference>
<evidence type="ECO:0000256" key="5">
    <source>
        <dbReference type="ARBA" id="ARBA00022741"/>
    </source>
</evidence>
<keyword evidence="8 10" id="KW-0030">Aminoacyl-tRNA synthetase</keyword>
<keyword evidence="4 10" id="KW-0436">Ligase</keyword>
<dbReference type="PROSITE" id="PS50862">
    <property type="entry name" value="AA_TRNA_LIGASE_II"/>
    <property type="match status" value="1"/>
</dbReference>
<comment type="similarity">
    <text evidence="1 10">Belongs to the class-II aminoacyl-tRNA synthetase family.</text>
</comment>
<dbReference type="PIRSF" id="PIRSF001549">
    <property type="entry name" value="His-tRNA_synth"/>
    <property type="match status" value="1"/>
</dbReference>
<evidence type="ECO:0000256" key="4">
    <source>
        <dbReference type="ARBA" id="ARBA00022598"/>
    </source>
</evidence>
<keyword evidence="6 10" id="KW-0067">ATP-binding</keyword>
<accession>A0A1I5W8S3</accession>
<feature type="domain" description="Aminoacyl-transfer RNA synthetases class-II family profile" evidence="12">
    <location>
        <begin position="21"/>
        <end position="330"/>
    </location>
</feature>
<evidence type="ECO:0000256" key="8">
    <source>
        <dbReference type="ARBA" id="ARBA00023146"/>
    </source>
</evidence>
<dbReference type="InterPro" id="IPR045864">
    <property type="entry name" value="aa-tRNA-synth_II/BPL/LPL"/>
</dbReference>
<comment type="catalytic activity">
    <reaction evidence="9 10">
        <text>tRNA(His) + L-histidine + ATP = L-histidyl-tRNA(His) + AMP + diphosphate + H(+)</text>
        <dbReference type="Rhea" id="RHEA:17313"/>
        <dbReference type="Rhea" id="RHEA-COMP:9665"/>
        <dbReference type="Rhea" id="RHEA-COMP:9689"/>
        <dbReference type="ChEBI" id="CHEBI:15378"/>
        <dbReference type="ChEBI" id="CHEBI:30616"/>
        <dbReference type="ChEBI" id="CHEBI:33019"/>
        <dbReference type="ChEBI" id="CHEBI:57595"/>
        <dbReference type="ChEBI" id="CHEBI:78442"/>
        <dbReference type="ChEBI" id="CHEBI:78527"/>
        <dbReference type="ChEBI" id="CHEBI:456215"/>
        <dbReference type="EC" id="6.1.1.21"/>
    </reaction>
</comment>
<feature type="binding site" evidence="11">
    <location>
        <position position="257"/>
    </location>
    <ligand>
        <name>L-histidine</name>
        <dbReference type="ChEBI" id="CHEBI:57595"/>
    </ligand>
</feature>
<dbReference type="Gene3D" id="3.40.50.800">
    <property type="entry name" value="Anticodon-binding domain"/>
    <property type="match status" value="1"/>
</dbReference>
<sequence length="426" mass="46809">MSSNFRAPKGVSEYVPPRADLFYAIREAFAEQARLAGYGYLELAVFEDTNLFRRGVGESTDVVSKEMYTFEDRGGRSLTLRPEFTASVLRSVLENNLHKGALPVKVWTTGAAFRAERPQQGRYRQFYQLDLEAIGSEDPQVDAETIAIAWNWYRSLGLTRVRLLLNSLGCKECRPAYRALLQEFLRGLDLDDDTRARVEINPLRVLDDKRPKVREQLVGAPLMADHLCPACKAHHDRVRELLADLGIAWEDTPTLVRGLDYYTRTTYEFDHPLLGAQSGIGGGGRYDGLSEDIGGPPLPGIGFGLGLDRTILALDAESQENGGVAFAAKPRCEAFGVALGDAAERRMFGLVAGLRRAGIAADMAFGGKRLKGAMKDADRSGARYAVILGERDIADGVAQVKDLAEGEQTAVPLTDLITTLKERLSK</sequence>
<protein>
    <recommendedName>
        <fullName evidence="10">Histidine--tRNA ligase</fullName>
        <ecNumber evidence="10">6.1.1.21</ecNumber>
    </recommendedName>
    <alternativeName>
        <fullName evidence="10">Histidyl-tRNA synthetase</fullName>
        <shortName evidence="10">HisRS</shortName>
    </alternativeName>
</protein>
<reference evidence="13 14" key="1">
    <citation type="submission" date="2016-10" db="EMBL/GenBank/DDBJ databases">
        <authorList>
            <person name="de Groot N.N."/>
        </authorList>
    </citation>
    <scope>NUCLEOTIDE SEQUENCE [LARGE SCALE GENOMIC DNA]</scope>
    <source>
        <strain evidence="13 14">DSM 43067</strain>
    </source>
</reference>
<evidence type="ECO:0000313" key="14">
    <source>
        <dbReference type="Proteomes" id="UP000183413"/>
    </source>
</evidence>
<comment type="subcellular location">
    <subcellularLocation>
        <location evidence="10">Cytoplasm</location>
    </subcellularLocation>
</comment>